<dbReference type="Proteomes" id="UP000799764">
    <property type="component" value="Unassembled WGS sequence"/>
</dbReference>
<gene>
    <name evidence="1" type="ORF">P171DRAFT_433565</name>
</gene>
<evidence type="ECO:0000313" key="1">
    <source>
        <dbReference type="EMBL" id="KAF2443272.1"/>
    </source>
</evidence>
<protein>
    <submittedName>
        <fullName evidence="1">Uncharacterized protein</fullName>
    </submittedName>
</protein>
<evidence type="ECO:0000313" key="2">
    <source>
        <dbReference type="Proteomes" id="UP000799764"/>
    </source>
</evidence>
<reference evidence="1" key="1">
    <citation type="journal article" date="2020" name="Stud. Mycol.">
        <title>101 Dothideomycetes genomes: a test case for predicting lifestyles and emergence of pathogens.</title>
        <authorList>
            <person name="Haridas S."/>
            <person name="Albert R."/>
            <person name="Binder M."/>
            <person name="Bloem J."/>
            <person name="Labutti K."/>
            <person name="Salamov A."/>
            <person name="Andreopoulos B."/>
            <person name="Baker S."/>
            <person name="Barry K."/>
            <person name="Bills G."/>
            <person name="Bluhm B."/>
            <person name="Cannon C."/>
            <person name="Castanera R."/>
            <person name="Culley D."/>
            <person name="Daum C."/>
            <person name="Ezra D."/>
            <person name="Gonzalez J."/>
            <person name="Henrissat B."/>
            <person name="Kuo A."/>
            <person name="Liang C."/>
            <person name="Lipzen A."/>
            <person name="Lutzoni F."/>
            <person name="Magnuson J."/>
            <person name="Mondo S."/>
            <person name="Nolan M."/>
            <person name="Ohm R."/>
            <person name="Pangilinan J."/>
            <person name="Park H.-J."/>
            <person name="Ramirez L."/>
            <person name="Alfaro M."/>
            <person name="Sun H."/>
            <person name="Tritt A."/>
            <person name="Yoshinaga Y."/>
            <person name="Zwiers L.-H."/>
            <person name="Turgeon B."/>
            <person name="Goodwin S."/>
            <person name="Spatafora J."/>
            <person name="Crous P."/>
            <person name="Grigoriev I."/>
        </authorList>
    </citation>
    <scope>NUCLEOTIDE SEQUENCE</scope>
    <source>
        <strain evidence="1">CBS 690.94</strain>
    </source>
</reference>
<name>A0A9P4UBM3_9PLEO</name>
<keyword evidence="2" id="KW-1185">Reference proteome</keyword>
<dbReference type="AlphaFoldDB" id="A0A9P4UBM3"/>
<dbReference type="EMBL" id="MU001503">
    <property type="protein sequence ID" value="KAF2443272.1"/>
    <property type="molecule type" value="Genomic_DNA"/>
</dbReference>
<comment type="caution">
    <text evidence="1">The sequence shown here is derived from an EMBL/GenBank/DDBJ whole genome shotgun (WGS) entry which is preliminary data.</text>
</comment>
<accession>A0A9P4UBM3</accession>
<sequence length="337" mass="38039">MSHLLSLPRELRDLIYHTLLLSTRPLPSPPVEKFMAHDPSPHPRFKKVYEPASALRGEFGCAYALEAIPATCASFLACNRQIKEEMGEARERLERKGLLDVRLDCIAEDESFHYFTWLGIPLVETAWSPAPSAGLLLLRRWLSVHLGRLLPTRAVPAMLASTTRIPRLWIDVRIVGSRMNKWRRNSSPADRTAWAICAALKRMFERGLHLAAEREQPPSRVLGVDELVLNVVPPPPTRASCSPTNVAPAKLLDEDFPLDGVGEGTVHPRTVARELDGVWGKIWAGDEFKGILYGGLLEKIGWVRVCMDGQTFRVRELRGVLERGQRERRRIAERIGW</sequence>
<proteinExistence type="predicted"/>
<dbReference type="OrthoDB" id="2823490at2759"/>
<organism evidence="1 2">
    <name type="scientific">Karstenula rhodostoma CBS 690.94</name>
    <dbReference type="NCBI Taxonomy" id="1392251"/>
    <lineage>
        <taxon>Eukaryota</taxon>
        <taxon>Fungi</taxon>
        <taxon>Dikarya</taxon>
        <taxon>Ascomycota</taxon>
        <taxon>Pezizomycotina</taxon>
        <taxon>Dothideomycetes</taxon>
        <taxon>Pleosporomycetidae</taxon>
        <taxon>Pleosporales</taxon>
        <taxon>Massarineae</taxon>
        <taxon>Didymosphaeriaceae</taxon>
        <taxon>Karstenula</taxon>
    </lineage>
</organism>